<sequence length="373" mass="42007">MEKIELKKFQFLYLMILVSLNSCFGQEFKYRNVSNVPYFVQKLDEQKERINLLNADNYVDATEYLPKNFVNDASVDYTAYLQKAINENSNIKLPNFPVLISDSGLDIQNDRKIVFDSNSRLILKASDKTNYEILRIHSKRNIVVFSPKITGDRKIHIGQKGEWGMGISIKSSENVKIINSNINDCWGDGIYLGQSGNVTNKNIILNYGILDNNRRNAISVISSNGLVISNLILSNTNGTNPQTGLDFEPNSNNEVLDDIEVKNLYTFNNAKQGVFFVLGNLNGGVNKVGIKMDTHADRYSVRSIAYLYKGNKKSKAINSNKLGGNITLSNITSANSKYPFQVFDGSEQNDIQITVKPVDKKGYKSYDDFIKLE</sequence>
<evidence type="ECO:0000313" key="1">
    <source>
        <dbReference type="EMBL" id="WXK50351.1"/>
    </source>
</evidence>
<dbReference type="SUPFAM" id="SSF51126">
    <property type="entry name" value="Pectin lyase-like"/>
    <property type="match status" value="1"/>
</dbReference>
<proteinExistence type="predicted"/>
<dbReference type="Proteomes" id="UP001447857">
    <property type="component" value="Chromosome"/>
</dbReference>
<dbReference type="Gene3D" id="2.160.20.10">
    <property type="entry name" value="Single-stranded right-handed beta-helix, Pectin lyase-like"/>
    <property type="match status" value="1"/>
</dbReference>
<dbReference type="InterPro" id="IPR012334">
    <property type="entry name" value="Pectin_lyas_fold"/>
</dbReference>
<gene>
    <name evidence="1" type="ORF">V6624_01705</name>
</gene>
<dbReference type="RefSeq" id="WP_111285077.1">
    <property type="nucleotide sequence ID" value="NZ_CP147988.1"/>
</dbReference>
<evidence type="ECO:0000313" key="2">
    <source>
        <dbReference type="Proteomes" id="UP001447857"/>
    </source>
</evidence>
<keyword evidence="2" id="KW-1185">Reference proteome</keyword>
<reference evidence="1 2" key="1">
    <citation type="submission" date="2024-02" db="EMBL/GenBank/DDBJ databases">
        <title>complete genome of Flavobacterium ginsenosidimutans Str. YTB16.</title>
        <authorList>
            <person name="Wang Q."/>
        </authorList>
    </citation>
    <scope>NUCLEOTIDE SEQUENCE [LARGE SCALE GENOMIC DNA]</scope>
    <source>
        <strain evidence="1 2">YTB16</strain>
    </source>
</reference>
<dbReference type="SMART" id="SM00710">
    <property type="entry name" value="PbH1"/>
    <property type="match status" value="4"/>
</dbReference>
<accession>A0ABZ2QBZ5</accession>
<dbReference type="InterPro" id="IPR011050">
    <property type="entry name" value="Pectin_lyase_fold/virulence"/>
</dbReference>
<dbReference type="EMBL" id="CP147988">
    <property type="protein sequence ID" value="WXK50351.1"/>
    <property type="molecule type" value="Genomic_DNA"/>
</dbReference>
<protein>
    <submittedName>
        <fullName evidence="1">Right-handed parallel beta-helix repeat-containing protein</fullName>
    </submittedName>
</protein>
<dbReference type="InterPro" id="IPR006626">
    <property type="entry name" value="PbH1"/>
</dbReference>
<name>A0ABZ2QBZ5_9FLAO</name>
<organism evidence="1 2">
    <name type="scientific">Flavobacterium ginsenosidimutans</name>
    <dbReference type="NCBI Taxonomy" id="687844"/>
    <lineage>
        <taxon>Bacteria</taxon>
        <taxon>Pseudomonadati</taxon>
        <taxon>Bacteroidota</taxon>
        <taxon>Flavobacteriia</taxon>
        <taxon>Flavobacteriales</taxon>
        <taxon>Flavobacteriaceae</taxon>
        <taxon>Flavobacterium</taxon>
    </lineage>
</organism>